<evidence type="ECO:0000313" key="2">
    <source>
        <dbReference type="Proteomes" id="UP000799754"/>
    </source>
</evidence>
<accession>A0ACB6S987</accession>
<protein>
    <submittedName>
        <fullName evidence="1">Uncharacterized protein</fullName>
    </submittedName>
</protein>
<name>A0ACB6S987_9PLEO</name>
<organism evidence="1 2">
    <name type="scientific">Macroventuria anomochaeta</name>
    <dbReference type="NCBI Taxonomy" id="301207"/>
    <lineage>
        <taxon>Eukaryota</taxon>
        <taxon>Fungi</taxon>
        <taxon>Dikarya</taxon>
        <taxon>Ascomycota</taxon>
        <taxon>Pezizomycotina</taxon>
        <taxon>Dothideomycetes</taxon>
        <taxon>Pleosporomycetidae</taxon>
        <taxon>Pleosporales</taxon>
        <taxon>Pleosporineae</taxon>
        <taxon>Didymellaceae</taxon>
        <taxon>Macroventuria</taxon>
    </lineage>
</organism>
<reference evidence="1" key="1">
    <citation type="journal article" date="2020" name="Stud. Mycol.">
        <title>101 Dothideomycetes genomes: a test case for predicting lifestyles and emergence of pathogens.</title>
        <authorList>
            <person name="Haridas S."/>
            <person name="Albert R."/>
            <person name="Binder M."/>
            <person name="Bloem J."/>
            <person name="Labutti K."/>
            <person name="Salamov A."/>
            <person name="Andreopoulos B."/>
            <person name="Baker S."/>
            <person name="Barry K."/>
            <person name="Bills G."/>
            <person name="Bluhm B."/>
            <person name="Cannon C."/>
            <person name="Castanera R."/>
            <person name="Culley D."/>
            <person name="Daum C."/>
            <person name="Ezra D."/>
            <person name="Gonzalez J."/>
            <person name="Henrissat B."/>
            <person name="Kuo A."/>
            <person name="Liang C."/>
            <person name="Lipzen A."/>
            <person name="Lutzoni F."/>
            <person name="Magnuson J."/>
            <person name="Mondo S."/>
            <person name="Nolan M."/>
            <person name="Ohm R."/>
            <person name="Pangilinan J."/>
            <person name="Park H.-J."/>
            <person name="Ramirez L."/>
            <person name="Alfaro M."/>
            <person name="Sun H."/>
            <person name="Tritt A."/>
            <person name="Yoshinaga Y."/>
            <person name="Zwiers L.-H."/>
            <person name="Turgeon B."/>
            <person name="Goodwin S."/>
            <person name="Spatafora J."/>
            <person name="Crous P."/>
            <person name="Grigoriev I."/>
        </authorList>
    </citation>
    <scope>NUCLEOTIDE SEQUENCE</scope>
    <source>
        <strain evidence="1">CBS 525.71</strain>
    </source>
</reference>
<evidence type="ECO:0000313" key="1">
    <source>
        <dbReference type="EMBL" id="KAF2630603.1"/>
    </source>
</evidence>
<dbReference type="EMBL" id="MU006706">
    <property type="protein sequence ID" value="KAF2630603.1"/>
    <property type="molecule type" value="Genomic_DNA"/>
</dbReference>
<comment type="caution">
    <text evidence="1">The sequence shown here is derived from an EMBL/GenBank/DDBJ whole genome shotgun (WGS) entry which is preliminary data.</text>
</comment>
<sequence>MLFGKKIPKAPEVLTPLQVKRRLELAEPAERGGNPYSPPGGGAEVIEYPNLNSRESNDSVWMCCCCGHETPLVHFKGAYPFKRLGCGSCNHVLCKHCETTETITPSQGDDFAPTQDEAELRQLQVCPSGHLSHRAVIPATDHRGKRLCWLPTTSVSHAEMCSCGELAKCNWQKYVIGETWTYLREPMKAAHELQEKQMKKKKMAMTASNHPQKRPEPVEKRADSLWERRGLRRMQALNPSQDAYNSIQNTPACSPTRMRTQPMPVPQIRRPDLTVNTSTSSLKRSGAQRGKPPSYTPRSATYQESPVTSRSPPSWRAETWATAEGHQRAHEVAEAALRSSLDARFDPDEDEDSYAQAGGNRIAQFVRPATAMTMHAPKPVRRAVTYDTLLQNAEDVPRNPLLVQTDMVLAAEVGTPTHIMIADEMAQEKTDEQATEQQLDECVLLEYLGPLGVTSSSTNE</sequence>
<gene>
    <name evidence="1" type="ORF">BU25DRAFT_407896</name>
</gene>
<dbReference type="Proteomes" id="UP000799754">
    <property type="component" value="Unassembled WGS sequence"/>
</dbReference>
<keyword evidence="2" id="KW-1185">Reference proteome</keyword>
<proteinExistence type="predicted"/>